<dbReference type="Gene3D" id="1.10.630.10">
    <property type="entry name" value="Cytochrome P450"/>
    <property type="match status" value="1"/>
</dbReference>
<dbReference type="InterPro" id="IPR001128">
    <property type="entry name" value="Cyt_P450"/>
</dbReference>
<keyword evidence="2 5" id="KW-0349">Heme</keyword>
<dbReference type="CDD" id="cd11060">
    <property type="entry name" value="CYP57A1-like"/>
    <property type="match status" value="1"/>
</dbReference>
<keyword evidence="6" id="KW-0560">Oxidoreductase</keyword>
<dbReference type="GO" id="GO:0020037">
    <property type="term" value="F:heme binding"/>
    <property type="evidence" value="ECO:0007669"/>
    <property type="project" value="InterPro"/>
</dbReference>
<dbReference type="PRINTS" id="PR00463">
    <property type="entry name" value="EP450I"/>
</dbReference>
<dbReference type="AlphaFoldDB" id="A0A2H3FZF1"/>
<comment type="caution">
    <text evidence="8">The sequence shown here is derived from an EMBL/GenBank/DDBJ whole genome shotgun (WGS) entry which is preliminary data.</text>
</comment>
<name>A0A2H3FZF1_FUSOX</name>
<evidence type="ECO:0000256" key="4">
    <source>
        <dbReference type="ARBA" id="ARBA00023004"/>
    </source>
</evidence>
<gene>
    <name evidence="8" type="ORF">AU210_016564</name>
</gene>
<keyword evidence="7" id="KW-0472">Membrane</keyword>
<evidence type="ECO:0000256" key="5">
    <source>
        <dbReference type="PIRSR" id="PIRSR602401-1"/>
    </source>
</evidence>
<evidence type="ECO:0000256" key="3">
    <source>
        <dbReference type="ARBA" id="ARBA00022723"/>
    </source>
</evidence>
<sequence>MGHSISSFIQHIMVYLHSDSISYSLPAIGVSGLLLALLISYIMQLVASPVRDIPGPFLARFTDLWYFWQMKSGRFQYVNQDLHKKYGTIVRYGPDRYSFDELEAAKTVYGINKFPKSNWYAAWETPGQWSTFGDRNIKRHARTRRLFQPEYTMSSLVHYEPYVDECSDIFAQRVEEMTQSKSVVDLEYWFQCYAFDVIGYITYAKRIGFLDRGDDIEGVVHALDGFQHYSTLTGIFPALHPYLARIKNLLAGRKGTGRAYVLSFTVEQIRKAKAKPKAAAAADSVEDFLSKWIAKNKADPDVFTDFHILSGCAHNMFAGSDTTAITLSAVFYYLIQNPACLNKLRAEIDNITKRGDLSKSPKFKESQQMPYLQAVIKEALRMHPAVGVLMERVVSEGGATICGRYFPQGTKVGINAWVAHRNTHVFGEDANDFNPERWLITDKDKLTVMNNYFFSFGMGTRSCLGRHIAMLEISKLVPRLVRDYDFKLEDSLQGREWHVKNFFFTKPMDFKVRVEKRRLETSSL</sequence>
<keyword evidence="3 5" id="KW-0479">Metal-binding</keyword>
<dbReference type="GO" id="GO:0016705">
    <property type="term" value="F:oxidoreductase activity, acting on paired donors, with incorporation or reduction of molecular oxygen"/>
    <property type="evidence" value="ECO:0007669"/>
    <property type="project" value="InterPro"/>
</dbReference>
<dbReference type="InterPro" id="IPR002401">
    <property type="entry name" value="Cyt_P450_E_grp-I"/>
</dbReference>
<dbReference type="PANTHER" id="PTHR24305:SF188">
    <property type="entry name" value="P450, PUTATIVE (EUROFUNG)-RELATED"/>
    <property type="match status" value="1"/>
</dbReference>
<comment type="cofactor">
    <cofactor evidence="1 5">
        <name>heme</name>
        <dbReference type="ChEBI" id="CHEBI:30413"/>
    </cofactor>
</comment>
<evidence type="ECO:0008006" key="10">
    <source>
        <dbReference type="Google" id="ProtNLM"/>
    </source>
</evidence>
<reference evidence="8 9" key="2">
    <citation type="journal article" date="2017" name="Sci. Rep.">
        <title>A mobile pathogenicity chromosome in Fusarium oxysporum for infection of multiple cucurbit species.</title>
        <authorList>
            <person name="van Dam P."/>
            <person name="Fokkens L."/>
            <person name="Ayukawa Y."/>
            <person name="van der Gragt M."/>
            <person name="Ter Horst A."/>
            <person name="Brankovics B."/>
            <person name="Houterman P.M."/>
            <person name="Arie T."/>
            <person name="Rep M."/>
        </authorList>
    </citation>
    <scope>NUCLEOTIDE SEQUENCE [LARGE SCALE GENOMIC DNA]</scope>
    <source>
        <strain evidence="8 9">Forc016</strain>
    </source>
</reference>
<dbReference type="PANTHER" id="PTHR24305">
    <property type="entry name" value="CYTOCHROME P450"/>
    <property type="match status" value="1"/>
</dbReference>
<comment type="similarity">
    <text evidence="6">Belongs to the cytochrome P450 family.</text>
</comment>
<accession>A0A2H3FZF1</accession>
<keyword evidence="7" id="KW-0812">Transmembrane</keyword>
<evidence type="ECO:0000256" key="1">
    <source>
        <dbReference type="ARBA" id="ARBA00001971"/>
    </source>
</evidence>
<dbReference type="GO" id="GO:0004497">
    <property type="term" value="F:monooxygenase activity"/>
    <property type="evidence" value="ECO:0007669"/>
    <property type="project" value="UniProtKB-KW"/>
</dbReference>
<dbReference type="STRING" id="327505.A0A2H3FZF1"/>
<dbReference type="PROSITE" id="PS00086">
    <property type="entry name" value="CYTOCHROME_P450"/>
    <property type="match status" value="1"/>
</dbReference>
<proteinExistence type="inferred from homology"/>
<dbReference type="EMBL" id="MABQ02000014">
    <property type="protein sequence ID" value="PCD21138.1"/>
    <property type="molecule type" value="Genomic_DNA"/>
</dbReference>
<dbReference type="Pfam" id="PF00067">
    <property type="entry name" value="p450"/>
    <property type="match status" value="1"/>
</dbReference>
<protein>
    <recommendedName>
        <fullName evidence="10">Pisatin demethylase cytochrome P450</fullName>
    </recommendedName>
</protein>
<evidence type="ECO:0000256" key="6">
    <source>
        <dbReference type="RuleBase" id="RU000461"/>
    </source>
</evidence>
<evidence type="ECO:0000313" key="8">
    <source>
        <dbReference type="EMBL" id="PCD21138.1"/>
    </source>
</evidence>
<keyword evidence="4 5" id="KW-0408">Iron</keyword>
<evidence type="ECO:0000256" key="7">
    <source>
        <dbReference type="SAM" id="Phobius"/>
    </source>
</evidence>
<dbReference type="InterPro" id="IPR050121">
    <property type="entry name" value="Cytochrome_P450_monoxygenase"/>
</dbReference>
<dbReference type="PRINTS" id="PR00385">
    <property type="entry name" value="P450"/>
</dbReference>
<keyword evidence="6" id="KW-0503">Monooxygenase</keyword>
<feature type="binding site" description="axial binding residue" evidence="5">
    <location>
        <position position="463"/>
    </location>
    <ligand>
        <name>heme</name>
        <dbReference type="ChEBI" id="CHEBI:30413"/>
    </ligand>
    <ligandPart>
        <name>Fe</name>
        <dbReference type="ChEBI" id="CHEBI:18248"/>
    </ligandPart>
</feature>
<dbReference type="FunFam" id="1.10.630.10:FF:000050">
    <property type="entry name" value="Cytochrome P450 monooxygenase"/>
    <property type="match status" value="1"/>
</dbReference>
<dbReference type="SUPFAM" id="SSF48264">
    <property type="entry name" value="Cytochrome P450"/>
    <property type="match status" value="1"/>
</dbReference>
<feature type="transmembrane region" description="Helical" evidence="7">
    <location>
        <begin position="21"/>
        <end position="43"/>
    </location>
</feature>
<keyword evidence="7" id="KW-1133">Transmembrane helix</keyword>
<organism evidence="8 9">
    <name type="scientific">Fusarium oxysporum f. sp. radicis-cucumerinum</name>
    <dbReference type="NCBI Taxonomy" id="327505"/>
    <lineage>
        <taxon>Eukaryota</taxon>
        <taxon>Fungi</taxon>
        <taxon>Dikarya</taxon>
        <taxon>Ascomycota</taxon>
        <taxon>Pezizomycotina</taxon>
        <taxon>Sordariomycetes</taxon>
        <taxon>Hypocreomycetidae</taxon>
        <taxon>Hypocreales</taxon>
        <taxon>Nectriaceae</taxon>
        <taxon>Fusarium</taxon>
        <taxon>Fusarium oxysporum species complex</taxon>
    </lineage>
</organism>
<reference evidence="8 9" key="1">
    <citation type="journal article" date="2016" name="Environ. Microbiol.">
        <title>Effector profiles distinguish formae speciales of Fusarium oxysporum.</title>
        <authorList>
            <person name="van Dam P."/>
            <person name="Fokkens L."/>
            <person name="Schmidt S.M."/>
            <person name="Linmans J.H."/>
            <person name="Kistler H.C."/>
            <person name="Ma L.J."/>
            <person name="Rep M."/>
        </authorList>
    </citation>
    <scope>NUCLEOTIDE SEQUENCE [LARGE SCALE GENOMIC DNA]</scope>
    <source>
        <strain evidence="8 9">Forc016</strain>
    </source>
</reference>
<dbReference type="GO" id="GO:0005506">
    <property type="term" value="F:iron ion binding"/>
    <property type="evidence" value="ECO:0007669"/>
    <property type="project" value="InterPro"/>
</dbReference>
<dbReference type="Proteomes" id="UP000219602">
    <property type="component" value="Unassembled WGS sequence"/>
</dbReference>
<dbReference type="InterPro" id="IPR017972">
    <property type="entry name" value="Cyt_P450_CS"/>
</dbReference>
<evidence type="ECO:0000313" key="9">
    <source>
        <dbReference type="Proteomes" id="UP000219602"/>
    </source>
</evidence>
<dbReference type="InterPro" id="IPR036396">
    <property type="entry name" value="Cyt_P450_sf"/>
</dbReference>
<evidence type="ECO:0000256" key="2">
    <source>
        <dbReference type="ARBA" id="ARBA00022617"/>
    </source>
</evidence>